<proteinExistence type="predicted"/>
<feature type="non-terminal residue" evidence="1">
    <location>
        <position position="1"/>
    </location>
</feature>
<sequence>AFLVSLLLPKISTRVPSALVAILLGTAFEWAIARCAFDTQTPIVGDIASQCDFPIPFWFNSIYHPPAFSKELLLKVLPLSVTMA</sequence>
<dbReference type="OrthoDB" id="288203at2759"/>
<accession>A0A812VYN3</accession>
<organism evidence="1 2">
    <name type="scientific">Symbiodinium necroappetens</name>
    <dbReference type="NCBI Taxonomy" id="1628268"/>
    <lineage>
        <taxon>Eukaryota</taxon>
        <taxon>Sar</taxon>
        <taxon>Alveolata</taxon>
        <taxon>Dinophyceae</taxon>
        <taxon>Suessiales</taxon>
        <taxon>Symbiodiniaceae</taxon>
        <taxon>Symbiodinium</taxon>
    </lineage>
</organism>
<comment type="caution">
    <text evidence="1">The sequence shown here is derived from an EMBL/GenBank/DDBJ whole genome shotgun (WGS) entry which is preliminary data.</text>
</comment>
<dbReference type="EMBL" id="CAJNJA010031899">
    <property type="protein sequence ID" value="CAE7661855.1"/>
    <property type="molecule type" value="Genomic_DNA"/>
</dbReference>
<keyword evidence="2" id="KW-1185">Reference proteome</keyword>
<feature type="non-terminal residue" evidence="1">
    <location>
        <position position="84"/>
    </location>
</feature>
<reference evidence="1" key="1">
    <citation type="submission" date="2021-02" db="EMBL/GenBank/DDBJ databases">
        <authorList>
            <person name="Dougan E. K."/>
            <person name="Rhodes N."/>
            <person name="Thang M."/>
            <person name="Chan C."/>
        </authorList>
    </citation>
    <scope>NUCLEOTIDE SEQUENCE</scope>
</reference>
<dbReference type="AlphaFoldDB" id="A0A812VYN3"/>
<evidence type="ECO:0000313" key="1">
    <source>
        <dbReference type="EMBL" id="CAE7661855.1"/>
    </source>
</evidence>
<dbReference type="Proteomes" id="UP000601435">
    <property type="component" value="Unassembled WGS sequence"/>
</dbReference>
<protein>
    <submittedName>
        <fullName evidence="1">YbaR protein</fullName>
    </submittedName>
</protein>
<gene>
    <name evidence="1" type="primary">ybaR</name>
    <name evidence="1" type="ORF">SNEC2469_LOCUS18821</name>
</gene>
<evidence type="ECO:0000313" key="2">
    <source>
        <dbReference type="Proteomes" id="UP000601435"/>
    </source>
</evidence>
<name>A0A812VYN3_9DINO</name>